<sequence>MQLRFHIWTRFSILESTDVAVEGIRRQQKKNW</sequence>
<dbReference type="EnsemblPlants" id="MELO3C028859.2.1">
    <property type="protein sequence ID" value="MELO3C028859.2.1"/>
    <property type="gene ID" value="MELO3C028859.2"/>
</dbReference>
<proteinExistence type="predicted"/>
<dbReference type="Gramene" id="MELO3C028859.2.1">
    <property type="protein sequence ID" value="MELO3C028859.2.1"/>
    <property type="gene ID" value="MELO3C028859.2"/>
</dbReference>
<evidence type="ECO:0000313" key="1">
    <source>
        <dbReference type="EnsemblPlants" id="MELO3C028859.2.1"/>
    </source>
</evidence>
<reference evidence="1" key="1">
    <citation type="submission" date="2023-03" db="UniProtKB">
        <authorList>
            <consortium name="EnsemblPlants"/>
        </authorList>
    </citation>
    <scope>IDENTIFICATION</scope>
</reference>
<dbReference type="AlphaFoldDB" id="A0A9I9E551"/>
<protein>
    <submittedName>
        <fullName evidence="1">Uncharacterized protein</fullName>
    </submittedName>
</protein>
<organism evidence="1">
    <name type="scientific">Cucumis melo</name>
    <name type="common">Muskmelon</name>
    <dbReference type="NCBI Taxonomy" id="3656"/>
    <lineage>
        <taxon>Eukaryota</taxon>
        <taxon>Viridiplantae</taxon>
        <taxon>Streptophyta</taxon>
        <taxon>Embryophyta</taxon>
        <taxon>Tracheophyta</taxon>
        <taxon>Spermatophyta</taxon>
        <taxon>Magnoliopsida</taxon>
        <taxon>eudicotyledons</taxon>
        <taxon>Gunneridae</taxon>
        <taxon>Pentapetalae</taxon>
        <taxon>rosids</taxon>
        <taxon>fabids</taxon>
        <taxon>Cucurbitales</taxon>
        <taxon>Cucurbitaceae</taxon>
        <taxon>Benincaseae</taxon>
        <taxon>Cucumis</taxon>
    </lineage>
</organism>
<accession>A0A9I9E551</accession>
<name>A0A9I9E551_CUCME</name>